<reference evidence="1" key="1">
    <citation type="submission" date="2021-05" db="EMBL/GenBank/DDBJ databases">
        <authorList>
            <person name="Pan Q."/>
            <person name="Jouanno E."/>
            <person name="Zahm M."/>
            <person name="Klopp C."/>
            <person name="Cabau C."/>
            <person name="Louis A."/>
            <person name="Berthelot C."/>
            <person name="Parey E."/>
            <person name="Roest Crollius H."/>
            <person name="Montfort J."/>
            <person name="Robinson-Rechavi M."/>
            <person name="Bouchez O."/>
            <person name="Lampietro C."/>
            <person name="Lopez Roques C."/>
            <person name="Donnadieu C."/>
            <person name="Postlethwait J."/>
            <person name="Bobe J."/>
            <person name="Dillon D."/>
            <person name="Chandos A."/>
            <person name="von Hippel F."/>
            <person name="Guiguen Y."/>
        </authorList>
    </citation>
    <scope>NUCLEOTIDE SEQUENCE</scope>
    <source>
        <strain evidence="1">YG-Jan2019</strain>
    </source>
</reference>
<dbReference type="Proteomes" id="UP001157502">
    <property type="component" value="Chromosome 33"/>
</dbReference>
<organism evidence="1 2">
    <name type="scientific">Dallia pectoralis</name>
    <name type="common">Alaska blackfish</name>
    <dbReference type="NCBI Taxonomy" id="75939"/>
    <lineage>
        <taxon>Eukaryota</taxon>
        <taxon>Metazoa</taxon>
        <taxon>Chordata</taxon>
        <taxon>Craniata</taxon>
        <taxon>Vertebrata</taxon>
        <taxon>Euteleostomi</taxon>
        <taxon>Actinopterygii</taxon>
        <taxon>Neopterygii</taxon>
        <taxon>Teleostei</taxon>
        <taxon>Protacanthopterygii</taxon>
        <taxon>Esociformes</taxon>
        <taxon>Umbridae</taxon>
        <taxon>Dallia</taxon>
    </lineage>
</organism>
<gene>
    <name evidence="1" type="ORF">DPEC_G00332510</name>
</gene>
<evidence type="ECO:0000313" key="1">
    <source>
        <dbReference type="EMBL" id="KAJ7986833.1"/>
    </source>
</evidence>
<protein>
    <submittedName>
        <fullName evidence="1">Uncharacterized protein</fullName>
    </submittedName>
</protein>
<comment type="caution">
    <text evidence="1">The sequence shown here is derived from an EMBL/GenBank/DDBJ whole genome shotgun (WGS) entry which is preliminary data.</text>
</comment>
<dbReference type="EMBL" id="CM055760">
    <property type="protein sequence ID" value="KAJ7986833.1"/>
    <property type="molecule type" value="Genomic_DNA"/>
</dbReference>
<evidence type="ECO:0000313" key="2">
    <source>
        <dbReference type="Proteomes" id="UP001157502"/>
    </source>
</evidence>
<accession>A0ACC2F648</accession>
<sequence length="96" mass="10485">MDGIHRPASNGREGGLDSATSLLDSLMEEDETLNVSLPNPAHQQSHADLNKMPLPATATKEIQVQLHAQFQPSKEGALDTGQKRGHWGRHLRALEV</sequence>
<proteinExistence type="predicted"/>
<keyword evidence="2" id="KW-1185">Reference proteome</keyword>
<name>A0ACC2F648_DALPE</name>